<proteinExistence type="predicted"/>
<reference evidence="1 2" key="1">
    <citation type="journal article" date="2016" name="Nat. Commun.">
        <title>Thousands of microbial genomes shed light on interconnected biogeochemical processes in an aquifer system.</title>
        <authorList>
            <person name="Anantharaman K."/>
            <person name="Brown C.T."/>
            <person name="Hug L.A."/>
            <person name="Sharon I."/>
            <person name="Castelle C.J."/>
            <person name="Probst A.J."/>
            <person name="Thomas B.C."/>
            <person name="Singh A."/>
            <person name="Wilkins M.J."/>
            <person name="Karaoz U."/>
            <person name="Brodie E.L."/>
            <person name="Williams K.H."/>
            <person name="Hubbard S.S."/>
            <person name="Banfield J.F."/>
        </authorList>
    </citation>
    <scope>NUCLEOTIDE SEQUENCE [LARGE SCALE GENOMIC DNA]</scope>
</reference>
<evidence type="ECO:0000313" key="1">
    <source>
        <dbReference type="EMBL" id="OGE80255.1"/>
    </source>
</evidence>
<name>A0A1F5NRF2_9BACT</name>
<evidence type="ECO:0008006" key="3">
    <source>
        <dbReference type="Google" id="ProtNLM"/>
    </source>
</evidence>
<organism evidence="1 2">
    <name type="scientific">Candidatus Doudnabacteria bacterium RIFCSPHIGHO2_01_FULL_43_23</name>
    <dbReference type="NCBI Taxonomy" id="1817822"/>
    <lineage>
        <taxon>Bacteria</taxon>
        <taxon>Candidatus Doudnaibacteriota</taxon>
    </lineage>
</organism>
<dbReference type="STRING" id="1817822.A2826_00775"/>
<dbReference type="EMBL" id="MFEI01000036">
    <property type="protein sequence ID" value="OGE80255.1"/>
    <property type="molecule type" value="Genomic_DNA"/>
</dbReference>
<protein>
    <recommendedName>
        <fullName evidence="3">Bacterial Pleckstrin homology domain-containing protein</fullName>
    </recommendedName>
</protein>
<accession>A0A1F5NRF2</accession>
<dbReference type="AlphaFoldDB" id="A0A1F5NRF2"/>
<sequence length="115" mass="13522">MKLEIEDAVLKIELSWWEKLLSFHGDFSIPLYNIVSVELDRPKQGWKELRAPGTFLPGLIKAGSFRNEYGKEYWLLVYNGKPITLTLKNENFDRLIIGVDDDQYWQMMITNKLVK</sequence>
<gene>
    <name evidence="1" type="ORF">A2826_00775</name>
</gene>
<evidence type="ECO:0000313" key="2">
    <source>
        <dbReference type="Proteomes" id="UP000177912"/>
    </source>
</evidence>
<comment type="caution">
    <text evidence="1">The sequence shown here is derived from an EMBL/GenBank/DDBJ whole genome shotgun (WGS) entry which is preliminary data.</text>
</comment>
<dbReference type="Proteomes" id="UP000177912">
    <property type="component" value="Unassembled WGS sequence"/>
</dbReference>